<reference evidence="1 2" key="1">
    <citation type="submission" date="2018-10" db="EMBL/GenBank/DDBJ databases">
        <title>Genomic Encyclopedia of Type Strains, Phase IV (KMG-IV): sequencing the most valuable type-strain genomes for metagenomic binning, comparative biology and taxonomic classification.</title>
        <authorList>
            <person name="Goeker M."/>
        </authorList>
    </citation>
    <scope>NUCLEOTIDE SEQUENCE [LARGE SCALE GENOMIC DNA]</scope>
    <source>
        <strain evidence="1 2">DSM 23229</strain>
    </source>
</reference>
<dbReference type="EMBL" id="RBIN01000006">
    <property type="protein sequence ID" value="RKR02580.1"/>
    <property type="molecule type" value="Genomic_DNA"/>
</dbReference>
<comment type="caution">
    <text evidence="1">The sequence shown here is derived from an EMBL/GenBank/DDBJ whole genome shotgun (WGS) entry which is preliminary data.</text>
</comment>
<evidence type="ECO:0000313" key="1">
    <source>
        <dbReference type="EMBL" id="RKR02580.1"/>
    </source>
</evidence>
<sequence length="70" mass="7757">MARQYRTSSNDSLDRIVWKVYGRQSNRIVETVLQANPGLASHGPLLPAGLLIELPQVSNATGQQQVRLWG</sequence>
<dbReference type="AlphaFoldDB" id="A0A420WVJ2"/>
<dbReference type="RefSeq" id="WP_121173220.1">
    <property type="nucleotide sequence ID" value="NZ_RBIN01000006.1"/>
</dbReference>
<dbReference type="OrthoDB" id="8759063at2"/>
<dbReference type="InterPro" id="IPR008861">
    <property type="entry name" value="GpX-like"/>
</dbReference>
<protein>
    <submittedName>
        <fullName evidence="1">Phage tail protein X</fullName>
    </submittedName>
</protein>
<dbReference type="Pfam" id="PF05489">
    <property type="entry name" value="Phage_tail_X"/>
    <property type="match status" value="1"/>
</dbReference>
<dbReference type="Proteomes" id="UP000281975">
    <property type="component" value="Unassembled WGS sequence"/>
</dbReference>
<gene>
    <name evidence="1" type="ORF">C7446_2298</name>
</gene>
<proteinExistence type="predicted"/>
<organism evidence="1 2">
    <name type="scientific">Kushneria sinocarnis</name>
    <dbReference type="NCBI Taxonomy" id="595502"/>
    <lineage>
        <taxon>Bacteria</taxon>
        <taxon>Pseudomonadati</taxon>
        <taxon>Pseudomonadota</taxon>
        <taxon>Gammaproteobacteria</taxon>
        <taxon>Oceanospirillales</taxon>
        <taxon>Halomonadaceae</taxon>
        <taxon>Kushneria</taxon>
    </lineage>
</organism>
<name>A0A420WVJ2_9GAMM</name>
<evidence type="ECO:0000313" key="2">
    <source>
        <dbReference type="Proteomes" id="UP000281975"/>
    </source>
</evidence>
<accession>A0A420WVJ2</accession>
<keyword evidence="2" id="KW-1185">Reference proteome</keyword>